<evidence type="ECO:0000259" key="14">
    <source>
        <dbReference type="SMART" id="SM00864"/>
    </source>
</evidence>
<dbReference type="SUPFAM" id="SSF52490">
    <property type="entry name" value="Tubulin nucleotide-binding domain-like"/>
    <property type="match status" value="1"/>
</dbReference>
<feature type="domain" description="Tubulin/FtsZ 2-layer sandwich" evidence="15">
    <location>
        <begin position="247"/>
        <end position="383"/>
    </location>
</feature>
<sequence>MKEIVHIQAGQCGNQISTKFWEVICGDHGIDPTGVCRGGTDLQLERVNVFFDESEHGRYMPRSVLVDLEPGTMDAIRSGPYGQIFHPDNFVFGQNGSGNNWAKGFYTEGAELVEQVLEVVRKEAEGCDRLQGFQLTHSLGGGTGSGMGTLIASKVRDEYSDRIMCTYSVMPSRKVSEVITEAYNAILSANQLLGNTDETFCIDNEALFDICYRTLKLTAPSYGDLNHIVSNTMSGVTSSMRFPGQQNTDLRKLAVNMIPFPRLHFLVPGFAPLISRGGALYRSLTVAKLTQAIFDPKNMLGACNPSQGRYLTVAAIFRGRVSMAEVDQEMLNQKNKSSNHFVEWLPCNIQTAVCDIPPPNLKMSATFIGNNTSIQEIFQRMSTQFTGMYRRKAYIHLYTGEGMDEMEFTEAESNINDLVSEYQQYQEASCNDYDLSDDEEEEADV</sequence>
<keyword evidence="5" id="KW-0963">Cytoplasm</keyword>
<organism evidence="16 17">
    <name type="scientific">Mizuhopecten yessoensis</name>
    <name type="common">Japanese scallop</name>
    <name type="synonym">Patinopecten yessoensis</name>
    <dbReference type="NCBI Taxonomy" id="6573"/>
    <lineage>
        <taxon>Eukaryota</taxon>
        <taxon>Metazoa</taxon>
        <taxon>Spiralia</taxon>
        <taxon>Lophotrochozoa</taxon>
        <taxon>Mollusca</taxon>
        <taxon>Bivalvia</taxon>
        <taxon>Autobranchia</taxon>
        <taxon>Pteriomorphia</taxon>
        <taxon>Pectinida</taxon>
        <taxon>Pectinoidea</taxon>
        <taxon>Pectinidae</taxon>
        <taxon>Mizuhopecten</taxon>
    </lineage>
</organism>
<dbReference type="InterPro" id="IPR036525">
    <property type="entry name" value="Tubulin/FtsZ_GTPase_sf"/>
</dbReference>
<dbReference type="FunFam" id="3.40.50.1440:FF:000006">
    <property type="entry name" value="Tubulin beta chain"/>
    <property type="match status" value="1"/>
</dbReference>
<evidence type="ECO:0000256" key="12">
    <source>
        <dbReference type="ARBA" id="ARBA00034296"/>
    </source>
</evidence>
<keyword evidence="6 13" id="KW-0493">Microtubule</keyword>
<keyword evidence="8 13" id="KW-0547">Nucleotide-binding</keyword>
<dbReference type="GO" id="GO:0003924">
    <property type="term" value="F:GTPase activity"/>
    <property type="evidence" value="ECO:0007669"/>
    <property type="project" value="InterPro"/>
</dbReference>
<dbReference type="EMBL" id="NEDP02003209">
    <property type="protein sequence ID" value="OWF49201.1"/>
    <property type="molecule type" value="Genomic_DNA"/>
</dbReference>
<dbReference type="InterPro" id="IPR008280">
    <property type="entry name" value="Tub_FtsZ_C"/>
</dbReference>
<dbReference type="InterPro" id="IPR018316">
    <property type="entry name" value="Tubulin/FtsZ_2-layer-sand-dom"/>
</dbReference>
<dbReference type="PROSITE" id="PS00227">
    <property type="entry name" value="TUBULIN"/>
    <property type="match status" value="1"/>
</dbReference>
<feature type="domain" description="Tubulin/FtsZ GTPase" evidence="14">
    <location>
        <begin position="47"/>
        <end position="244"/>
    </location>
</feature>
<comment type="cofactor">
    <cofactor evidence="1">
        <name>Mg(2+)</name>
        <dbReference type="ChEBI" id="CHEBI:18420"/>
    </cofactor>
</comment>
<evidence type="ECO:0000256" key="13">
    <source>
        <dbReference type="RuleBase" id="RU000352"/>
    </source>
</evidence>
<comment type="caution">
    <text evidence="16">The sequence shown here is derived from an EMBL/GenBank/DDBJ whole genome shotgun (WGS) entry which is preliminary data.</text>
</comment>
<evidence type="ECO:0000256" key="3">
    <source>
        <dbReference type="ARBA" id="ARBA00009636"/>
    </source>
</evidence>
<name>A0A210QKQ4_MIZYE</name>
<evidence type="ECO:0000256" key="8">
    <source>
        <dbReference type="ARBA" id="ARBA00022741"/>
    </source>
</evidence>
<dbReference type="InterPro" id="IPR003008">
    <property type="entry name" value="Tubulin_FtsZ_GTPase"/>
</dbReference>
<proteinExistence type="inferred from homology"/>
<evidence type="ECO:0000259" key="15">
    <source>
        <dbReference type="SMART" id="SM00865"/>
    </source>
</evidence>
<dbReference type="CDD" id="cd02187">
    <property type="entry name" value="beta_tubulin"/>
    <property type="match status" value="1"/>
</dbReference>
<dbReference type="InterPro" id="IPR017975">
    <property type="entry name" value="Tubulin_CS"/>
</dbReference>
<dbReference type="Pfam" id="PF00091">
    <property type="entry name" value="Tubulin"/>
    <property type="match status" value="1"/>
</dbReference>
<dbReference type="Pfam" id="PF03953">
    <property type="entry name" value="Tubulin_C"/>
    <property type="match status" value="1"/>
</dbReference>
<dbReference type="InterPro" id="IPR023123">
    <property type="entry name" value="Tubulin_C"/>
</dbReference>
<accession>A0A210QKQ4</accession>
<keyword evidence="17" id="KW-1185">Reference proteome</keyword>
<evidence type="ECO:0000256" key="2">
    <source>
        <dbReference type="ARBA" id="ARBA00004245"/>
    </source>
</evidence>
<keyword evidence="11" id="KW-0206">Cytoskeleton</keyword>
<dbReference type="PANTHER" id="PTHR11588">
    <property type="entry name" value="TUBULIN"/>
    <property type="match status" value="1"/>
</dbReference>
<dbReference type="Gene3D" id="3.30.1330.20">
    <property type="entry name" value="Tubulin/FtsZ, C-terminal domain"/>
    <property type="match status" value="1"/>
</dbReference>
<comment type="similarity">
    <text evidence="3 13">Belongs to the tubulin family.</text>
</comment>
<dbReference type="SMART" id="SM00864">
    <property type="entry name" value="Tubulin"/>
    <property type="match status" value="1"/>
</dbReference>
<comment type="subunit">
    <text evidence="4 13">Dimer of alpha and beta chains. A typical microtubule is a hollow water-filled tube with an outer diameter of 25 nm and an inner diameter of 15 nM. Alpha-beta heterodimers associate head-to-tail to form protofilaments running lengthwise along the microtubule wall with the beta-tubulin subunit facing the microtubule plus end conferring a structural polarity. Microtubules usually have 13 protofilaments but different protofilament numbers can be found in some organisms and specialized cells.</text>
</comment>
<reference evidence="16 17" key="1">
    <citation type="journal article" date="2017" name="Nat. Ecol. Evol.">
        <title>Scallop genome provides insights into evolution of bilaterian karyotype and development.</title>
        <authorList>
            <person name="Wang S."/>
            <person name="Zhang J."/>
            <person name="Jiao W."/>
            <person name="Li J."/>
            <person name="Xun X."/>
            <person name="Sun Y."/>
            <person name="Guo X."/>
            <person name="Huan P."/>
            <person name="Dong B."/>
            <person name="Zhang L."/>
            <person name="Hu X."/>
            <person name="Sun X."/>
            <person name="Wang J."/>
            <person name="Zhao C."/>
            <person name="Wang Y."/>
            <person name="Wang D."/>
            <person name="Huang X."/>
            <person name="Wang R."/>
            <person name="Lv J."/>
            <person name="Li Y."/>
            <person name="Zhang Z."/>
            <person name="Liu B."/>
            <person name="Lu W."/>
            <person name="Hui Y."/>
            <person name="Liang J."/>
            <person name="Zhou Z."/>
            <person name="Hou R."/>
            <person name="Li X."/>
            <person name="Liu Y."/>
            <person name="Li H."/>
            <person name="Ning X."/>
            <person name="Lin Y."/>
            <person name="Zhao L."/>
            <person name="Xing Q."/>
            <person name="Dou J."/>
            <person name="Li Y."/>
            <person name="Mao J."/>
            <person name="Guo H."/>
            <person name="Dou H."/>
            <person name="Li T."/>
            <person name="Mu C."/>
            <person name="Jiang W."/>
            <person name="Fu Q."/>
            <person name="Fu X."/>
            <person name="Miao Y."/>
            <person name="Liu J."/>
            <person name="Yu Q."/>
            <person name="Li R."/>
            <person name="Liao H."/>
            <person name="Li X."/>
            <person name="Kong Y."/>
            <person name="Jiang Z."/>
            <person name="Chourrout D."/>
            <person name="Li R."/>
            <person name="Bao Z."/>
        </authorList>
    </citation>
    <scope>NUCLEOTIDE SEQUENCE [LARGE SCALE GENOMIC DNA]</scope>
    <source>
        <strain evidence="16 17">PY_sf001</strain>
    </source>
</reference>
<gene>
    <name evidence="16" type="ORF">KP79_PYT20612</name>
</gene>
<dbReference type="PRINTS" id="PR01163">
    <property type="entry name" value="BETATUBULIN"/>
</dbReference>
<dbReference type="AlphaFoldDB" id="A0A210QKQ4"/>
<dbReference type="Proteomes" id="UP000242188">
    <property type="component" value="Unassembled WGS sequence"/>
</dbReference>
<evidence type="ECO:0000313" key="16">
    <source>
        <dbReference type="EMBL" id="OWF49201.1"/>
    </source>
</evidence>
<dbReference type="FunFam" id="3.30.1330.20:FF:000009">
    <property type="entry name" value="Tubulin beta chain"/>
    <property type="match status" value="1"/>
</dbReference>
<comment type="function">
    <text evidence="12 13">Tubulin is the major constituent of microtubules, a cylinder consisting of laterally associated linear protofilaments composed of alpha- and beta-tubulin heterodimers. Microtubules grow by the addition of GTP-tubulin dimers to the microtubule end, where a stabilizing cap forms. Below the cap, tubulin dimers are in GDP-bound state, owing to GTPase activity of alpha-tubulin.</text>
</comment>
<dbReference type="GO" id="GO:0005874">
    <property type="term" value="C:microtubule"/>
    <property type="evidence" value="ECO:0007669"/>
    <property type="project" value="UniProtKB-KW"/>
</dbReference>
<dbReference type="InterPro" id="IPR037103">
    <property type="entry name" value="Tubulin/FtsZ-like_C"/>
</dbReference>
<keyword evidence="10 13" id="KW-0342">GTP-binding</keyword>
<evidence type="ECO:0000256" key="10">
    <source>
        <dbReference type="ARBA" id="ARBA00023134"/>
    </source>
</evidence>
<dbReference type="GO" id="GO:0005200">
    <property type="term" value="F:structural constituent of cytoskeleton"/>
    <property type="evidence" value="ECO:0007669"/>
    <property type="project" value="InterPro"/>
</dbReference>
<evidence type="ECO:0000256" key="4">
    <source>
        <dbReference type="ARBA" id="ARBA00011747"/>
    </source>
</evidence>
<evidence type="ECO:0000256" key="1">
    <source>
        <dbReference type="ARBA" id="ARBA00001946"/>
    </source>
</evidence>
<evidence type="ECO:0000256" key="7">
    <source>
        <dbReference type="ARBA" id="ARBA00022723"/>
    </source>
</evidence>
<evidence type="ECO:0000313" key="17">
    <source>
        <dbReference type="Proteomes" id="UP000242188"/>
    </source>
</evidence>
<dbReference type="PRINTS" id="PR01161">
    <property type="entry name" value="TUBULIN"/>
</dbReference>
<evidence type="ECO:0000256" key="6">
    <source>
        <dbReference type="ARBA" id="ARBA00022701"/>
    </source>
</evidence>
<dbReference type="Gene3D" id="1.10.287.600">
    <property type="entry name" value="Helix hairpin bin"/>
    <property type="match status" value="1"/>
</dbReference>
<dbReference type="GO" id="GO:0046872">
    <property type="term" value="F:metal ion binding"/>
    <property type="evidence" value="ECO:0007669"/>
    <property type="project" value="UniProtKB-KW"/>
</dbReference>
<dbReference type="STRING" id="6573.A0A210QKQ4"/>
<dbReference type="SUPFAM" id="SSF55307">
    <property type="entry name" value="Tubulin C-terminal domain-like"/>
    <property type="match status" value="1"/>
</dbReference>
<evidence type="ECO:0000256" key="9">
    <source>
        <dbReference type="ARBA" id="ARBA00022842"/>
    </source>
</evidence>
<dbReference type="InterPro" id="IPR002453">
    <property type="entry name" value="Beta_tubulin"/>
</dbReference>
<dbReference type="InterPro" id="IPR000217">
    <property type="entry name" value="Tubulin"/>
</dbReference>
<dbReference type="Gene3D" id="3.40.50.1440">
    <property type="entry name" value="Tubulin/FtsZ, GTPase domain"/>
    <property type="match status" value="1"/>
</dbReference>
<comment type="subcellular location">
    <subcellularLocation>
        <location evidence="2">Cytoplasm</location>
        <location evidence="2">Cytoskeleton</location>
    </subcellularLocation>
</comment>
<evidence type="ECO:0000256" key="11">
    <source>
        <dbReference type="ARBA" id="ARBA00023212"/>
    </source>
</evidence>
<dbReference type="GO" id="GO:0005525">
    <property type="term" value="F:GTP binding"/>
    <property type="evidence" value="ECO:0007669"/>
    <property type="project" value="UniProtKB-UniRule"/>
</dbReference>
<dbReference type="GO" id="GO:0007017">
    <property type="term" value="P:microtubule-based process"/>
    <property type="evidence" value="ECO:0007669"/>
    <property type="project" value="InterPro"/>
</dbReference>
<dbReference type="FunFam" id="1.10.287.600:FF:000013">
    <property type="entry name" value="Tubulin beta chain"/>
    <property type="match status" value="1"/>
</dbReference>
<keyword evidence="9" id="KW-0460">Magnesium</keyword>
<keyword evidence="7" id="KW-0479">Metal-binding</keyword>
<dbReference type="OrthoDB" id="10289559at2759"/>
<evidence type="ECO:0000256" key="5">
    <source>
        <dbReference type="ARBA" id="ARBA00022490"/>
    </source>
</evidence>
<protein>
    <recommendedName>
        <fullName evidence="13">Tubulin beta chain</fullName>
    </recommendedName>
</protein>
<dbReference type="SMART" id="SM00865">
    <property type="entry name" value="Tubulin_C"/>
    <property type="match status" value="1"/>
</dbReference>